<dbReference type="AlphaFoldDB" id="A0A288Q607"/>
<reference evidence="7 8" key="1">
    <citation type="submission" date="2018-07" db="EMBL/GenBank/DDBJ databases">
        <title>Genomic Encyclopedia of Type Strains, Phase III (KMG-III): the genomes of soil and plant-associated and newly described type strains.</title>
        <authorList>
            <person name="Whitman W."/>
        </authorList>
    </citation>
    <scope>NUCLEOTIDE SEQUENCE [LARGE SCALE GENOMIC DNA]</scope>
    <source>
        <strain evidence="7 8">CECT 7031</strain>
    </source>
</reference>
<dbReference type="Gene3D" id="3.90.45.10">
    <property type="entry name" value="Peptide deformylase"/>
    <property type="match status" value="1"/>
</dbReference>
<proteinExistence type="inferred from homology"/>
<name>A0A288Q607_9LACO</name>
<dbReference type="HAMAP" id="MF_00163">
    <property type="entry name" value="Pep_deformylase"/>
    <property type="match status" value="1"/>
</dbReference>
<keyword evidence="3 6" id="KW-0378">Hydrolase</keyword>
<dbReference type="GO" id="GO:0006412">
    <property type="term" value="P:translation"/>
    <property type="evidence" value="ECO:0007669"/>
    <property type="project" value="UniProtKB-UniRule"/>
</dbReference>
<dbReference type="PANTHER" id="PTHR10458">
    <property type="entry name" value="PEPTIDE DEFORMYLASE"/>
    <property type="match status" value="1"/>
</dbReference>
<dbReference type="PRINTS" id="PR01576">
    <property type="entry name" value="PDEFORMYLASE"/>
</dbReference>
<comment type="similarity">
    <text evidence="1 6">Belongs to the polypeptide deformylase family.</text>
</comment>
<dbReference type="FunFam" id="3.90.45.10:FF:000002">
    <property type="entry name" value="Peptide deformylase"/>
    <property type="match status" value="1"/>
</dbReference>
<keyword evidence="4 6" id="KW-0648">Protein biosynthesis</keyword>
<dbReference type="NCBIfam" id="TIGR00079">
    <property type="entry name" value="pept_deformyl"/>
    <property type="match status" value="1"/>
</dbReference>
<dbReference type="Proteomes" id="UP000254912">
    <property type="component" value="Unassembled WGS sequence"/>
</dbReference>
<dbReference type="KEGG" id="wso:WSWS_00520"/>
<evidence type="ECO:0000256" key="3">
    <source>
        <dbReference type="ARBA" id="ARBA00022801"/>
    </source>
</evidence>
<dbReference type="EMBL" id="QRAS01000001">
    <property type="protein sequence ID" value="RDL11731.1"/>
    <property type="molecule type" value="Genomic_DNA"/>
</dbReference>
<keyword evidence="2 6" id="KW-0479">Metal-binding</keyword>
<feature type="binding site" evidence="6">
    <location>
        <position position="167"/>
    </location>
    <ligand>
        <name>Fe cation</name>
        <dbReference type="ChEBI" id="CHEBI:24875"/>
    </ligand>
</feature>
<comment type="cofactor">
    <cofactor evidence="6">
        <name>Fe(2+)</name>
        <dbReference type="ChEBI" id="CHEBI:29033"/>
    </cofactor>
    <text evidence="6">Binds 1 Fe(2+) ion.</text>
</comment>
<organism evidence="7 8">
    <name type="scientific">Weissella soli</name>
    <dbReference type="NCBI Taxonomy" id="155866"/>
    <lineage>
        <taxon>Bacteria</taxon>
        <taxon>Bacillati</taxon>
        <taxon>Bacillota</taxon>
        <taxon>Bacilli</taxon>
        <taxon>Lactobacillales</taxon>
        <taxon>Lactobacillaceae</taxon>
        <taxon>Weissella</taxon>
    </lineage>
</organism>
<evidence type="ECO:0000256" key="1">
    <source>
        <dbReference type="ARBA" id="ARBA00010759"/>
    </source>
</evidence>
<evidence type="ECO:0000313" key="7">
    <source>
        <dbReference type="EMBL" id="RDL11731.1"/>
    </source>
</evidence>
<dbReference type="GO" id="GO:0042586">
    <property type="term" value="F:peptide deformylase activity"/>
    <property type="evidence" value="ECO:0007669"/>
    <property type="project" value="UniProtKB-UniRule"/>
</dbReference>
<evidence type="ECO:0000313" key="8">
    <source>
        <dbReference type="Proteomes" id="UP000254912"/>
    </source>
</evidence>
<dbReference type="EC" id="3.5.1.88" evidence="6"/>
<feature type="active site" evidence="6">
    <location>
        <position position="168"/>
    </location>
</feature>
<dbReference type="InterPro" id="IPR023635">
    <property type="entry name" value="Peptide_deformylase"/>
</dbReference>
<dbReference type="Pfam" id="PF01327">
    <property type="entry name" value="Pep_deformylase"/>
    <property type="match status" value="1"/>
</dbReference>
<dbReference type="PIRSF" id="PIRSF004749">
    <property type="entry name" value="Pep_def"/>
    <property type="match status" value="1"/>
</dbReference>
<dbReference type="GO" id="GO:0046872">
    <property type="term" value="F:metal ion binding"/>
    <property type="evidence" value="ECO:0007669"/>
    <property type="project" value="UniProtKB-KW"/>
</dbReference>
<feature type="binding site" evidence="6">
    <location>
        <position position="171"/>
    </location>
    <ligand>
        <name>Fe cation</name>
        <dbReference type="ChEBI" id="CHEBI:24875"/>
    </ligand>
</feature>
<dbReference type="GeneID" id="94545725"/>
<dbReference type="RefSeq" id="WP_070229803.1">
    <property type="nucleotide sequence ID" value="NZ_BJYO01000002.1"/>
</dbReference>
<dbReference type="PANTHER" id="PTHR10458:SF8">
    <property type="entry name" value="PEPTIDE DEFORMYLASE 2"/>
    <property type="match status" value="1"/>
</dbReference>
<dbReference type="CDD" id="cd00487">
    <property type="entry name" value="Pep_deformylase"/>
    <property type="match status" value="1"/>
</dbReference>
<evidence type="ECO:0000256" key="2">
    <source>
        <dbReference type="ARBA" id="ARBA00022723"/>
    </source>
</evidence>
<feature type="binding site" evidence="6">
    <location>
        <position position="124"/>
    </location>
    <ligand>
        <name>Fe cation</name>
        <dbReference type="ChEBI" id="CHEBI:24875"/>
    </ligand>
</feature>
<comment type="caution">
    <text evidence="7">The sequence shown here is derived from an EMBL/GenBank/DDBJ whole genome shotgun (WGS) entry which is preliminary data.</text>
</comment>
<sequence>MYLMKDIVRDGDPVLRTYAAKVEFPLTEEDQQAMKSMMEYLVVSQDEDENEKYGLRPGVGLAAPQVGIAKMYSAILIPNEDLEELENRDDLPEDELYAFKGVIINPVITRQSVKHAALTMGEGCLSVDEDLPGYVPRANRITVKYQDETGATQEIKLEGYPAIVFQHEIDHLHGTLYYDHINKQDPWDTIDNTKYIG</sequence>
<evidence type="ECO:0000256" key="4">
    <source>
        <dbReference type="ARBA" id="ARBA00022917"/>
    </source>
</evidence>
<dbReference type="InterPro" id="IPR036821">
    <property type="entry name" value="Peptide_deformylase_sf"/>
</dbReference>
<dbReference type="SUPFAM" id="SSF56420">
    <property type="entry name" value="Peptide deformylase"/>
    <property type="match status" value="1"/>
</dbReference>
<evidence type="ECO:0000256" key="6">
    <source>
        <dbReference type="HAMAP-Rule" id="MF_00163"/>
    </source>
</evidence>
<evidence type="ECO:0000256" key="5">
    <source>
        <dbReference type="ARBA" id="ARBA00023004"/>
    </source>
</evidence>
<protein>
    <recommendedName>
        <fullName evidence="6">Peptide deformylase</fullName>
        <shortName evidence="6">PDF</shortName>
        <ecNumber evidence="6">3.5.1.88</ecNumber>
    </recommendedName>
    <alternativeName>
        <fullName evidence="6">Polypeptide deformylase</fullName>
    </alternativeName>
</protein>
<keyword evidence="5 6" id="KW-0408">Iron</keyword>
<keyword evidence="8" id="KW-1185">Reference proteome</keyword>
<comment type="catalytic activity">
    <reaction evidence="6">
        <text>N-terminal N-formyl-L-methionyl-[peptide] + H2O = N-terminal L-methionyl-[peptide] + formate</text>
        <dbReference type="Rhea" id="RHEA:24420"/>
        <dbReference type="Rhea" id="RHEA-COMP:10639"/>
        <dbReference type="Rhea" id="RHEA-COMP:10640"/>
        <dbReference type="ChEBI" id="CHEBI:15377"/>
        <dbReference type="ChEBI" id="CHEBI:15740"/>
        <dbReference type="ChEBI" id="CHEBI:49298"/>
        <dbReference type="ChEBI" id="CHEBI:64731"/>
        <dbReference type="EC" id="3.5.1.88"/>
    </reaction>
</comment>
<accession>A0A288Q607</accession>
<comment type="function">
    <text evidence="6">Removes the formyl group from the N-terminal Met of newly synthesized proteins. Requires at least a dipeptide for an efficient rate of reaction. N-terminal L-methionine is a prerequisite for activity but the enzyme has broad specificity at other positions.</text>
</comment>
<gene>
    <name evidence="6" type="primary">def</name>
    <name evidence="7" type="ORF">DFP99_0149</name>
</gene>